<dbReference type="EMBL" id="JACEZT010000001">
    <property type="protein sequence ID" value="MBA5635509.1"/>
    <property type="molecule type" value="Genomic_DNA"/>
</dbReference>
<dbReference type="RefSeq" id="WP_182158962.1">
    <property type="nucleotide sequence ID" value="NZ_JACEZT010000001.1"/>
</dbReference>
<accession>A0A7W2ENF4</accession>
<evidence type="ECO:0000313" key="1">
    <source>
        <dbReference type="EMBL" id="MBA5635509.1"/>
    </source>
</evidence>
<evidence type="ECO:0000313" key="2">
    <source>
        <dbReference type="Proteomes" id="UP000534388"/>
    </source>
</evidence>
<gene>
    <name evidence="1" type="ORF">H3H37_00300</name>
</gene>
<dbReference type="AlphaFoldDB" id="A0A7W2ENF4"/>
<sequence>MSKSKAGVFCLLFALGVTFAHLWSQRNVDLKIASTTFRVPNPAIISASSLRATSGALDNTQGAFLEISNGPYFGKWGVLLQSSAERRANGFPSPFDTAIAEGTVETALQLTSFGWYRCMELCGRDVWYFSRKPTRDDSTYSVGSIVCNETEICHLFFSYRDVDVQISLQQRQIENAPANLKQAAELIASLVVTRK</sequence>
<reference evidence="1 2" key="1">
    <citation type="submission" date="2020-07" db="EMBL/GenBank/DDBJ databases">
        <title>Novel species isolated from subtropical streams in China.</title>
        <authorList>
            <person name="Lu H."/>
        </authorList>
    </citation>
    <scope>NUCLEOTIDE SEQUENCE [LARGE SCALE GENOMIC DNA]</scope>
    <source>
        <strain evidence="1 2">LX20W</strain>
    </source>
</reference>
<protein>
    <submittedName>
        <fullName evidence="1">Uncharacterized protein</fullName>
    </submittedName>
</protein>
<proteinExistence type="predicted"/>
<keyword evidence="2" id="KW-1185">Reference proteome</keyword>
<organism evidence="1 2">
    <name type="scientific">Rugamonas brunnea</name>
    <dbReference type="NCBI Taxonomy" id="2758569"/>
    <lineage>
        <taxon>Bacteria</taxon>
        <taxon>Pseudomonadati</taxon>
        <taxon>Pseudomonadota</taxon>
        <taxon>Betaproteobacteria</taxon>
        <taxon>Burkholderiales</taxon>
        <taxon>Oxalobacteraceae</taxon>
        <taxon>Telluria group</taxon>
        <taxon>Rugamonas</taxon>
    </lineage>
</organism>
<dbReference type="Proteomes" id="UP000534388">
    <property type="component" value="Unassembled WGS sequence"/>
</dbReference>
<comment type="caution">
    <text evidence="1">The sequence shown here is derived from an EMBL/GenBank/DDBJ whole genome shotgun (WGS) entry which is preliminary data.</text>
</comment>
<name>A0A7W2ENF4_9BURK</name>